<keyword evidence="3" id="KW-0378">Hydrolase</keyword>
<dbReference type="PANTHER" id="PTHR43918">
    <property type="entry name" value="ACETYLCHOLINESTERASE"/>
    <property type="match status" value="1"/>
</dbReference>
<keyword evidence="2" id="KW-0719">Serine esterase</keyword>
<evidence type="ECO:0000259" key="6">
    <source>
        <dbReference type="Pfam" id="PF00135"/>
    </source>
</evidence>
<dbReference type="InterPro" id="IPR029058">
    <property type="entry name" value="AB_hydrolase_fold"/>
</dbReference>
<name>A0A7R9I4U9_9NEOP</name>
<feature type="domain" description="Carboxylesterase type B" evidence="6">
    <location>
        <begin position="358"/>
        <end position="507"/>
    </location>
</feature>
<dbReference type="EMBL" id="OD569201">
    <property type="protein sequence ID" value="CAD7447755.1"/>
    <property type="molecule type" value="Genomic_DNA"/>
</dbReference>
<dbReference type="GO" id="GO:0005886">
    <property type="term" value="C:plasma membrane"/>
    <property type="evidence" value="ECO:0007669"/>
    <property type="project" value="TreeGrafter"/>
</dbReference>
<protein>
    <recommendedName>
        <fullName evidence="6">Carboxylesterase type B domain-containing protein</fullName>
    </recommendedName>
</protein>
<dbReference type="GO" id="GO:0003990">
    <property type="term" value="F:acetylcholinesterase activity"/>
    <property type="evidence" value="ECO:0007669"/>
    <property type="project" value="TreeGrafter"/>
</dbReference>
<evidence type="ECO:0000256" key="2">
    <source>
        <dbReference type="ARBA" id="ARBA00022487"/>
    </source>
</evidence>
<evidence type="ECO:0000313" key="7">
    <source>
        <dbReference type="EMBL" id="CAD7447755.1"/>
    </source>
</evidence>
<comment type="similarity">
    <text evidence="1">Belongs to the type-B carboxylesterase/lipase family.</text>
</comment>
<dbReference type="GO" id="GO:0005615">
    <property type="term" value="C:extracellular space"/>
    <property type="evidence" value="ECO:0007669"/>
    <property type="project" value="TreeGrafter"/>
</dbReference>
<reference evidence="7" key="1">
    <citation type="submission" date="2020-11" db="EMBL/GenBank/DDBJ databases">
        <authorList>
            <person name="Tran Van P."/>
        </authorList>
    </citation>
    <scope>NUCLEOTIDE SEQUENCE</scope>
</reference>
<feature type="domain" description="Carboxylesterase type B" evidence="6">
    <location>
        <begin position="20"/>
        <end position="140"/>
    </location>
</feature>
<evidence type="ECO:0000256" key="3">
    <source>
        <dbReference type="ARBA" id="ARBA00022801"/>
    </source>
</evidence>
<keyword evidence="5" id="KW-0812">Transmembrane</keyword>
<keyword evidence="5" id="KW-1133">Transmembrane helix</keyword>
<evidence type="ECO:0000256" key="1">
    <source>
        <dbReference type="ARBA" id="ARBA00005964"/>
    </source>
</evidence>
<keyword evidence="4" id="KW-0325">Glycoprotein</keyword>
<keyword evidence="5" id="KW-0472">Membrane</keyword>
<evidence type="ECO:0000256" key="5">
    <source>
        <dbReference type="SAM" id="Phobius"/>
    </source>
</evidence>
<proteinExistence type="inferred from homology"/>
<sequence length="595" mass="65922">MWGRRRHIPAIIATGKQITGVFGFLSTGNSSVPGNHGLWDVLEALRWVRRNAAALGGDPARVTVFGRFTGAMIASLLLTSPYINQRDATGRPSPLVARVILQSGAGFGNYVLDEEPANRTDTLAHLAGCEGTHQQVMDCISCLCYCRWWLVSVVSVIAGDGLYQLSLLLQVMACLRAVPSGRLDQLSWEVPQLWRPVVDGMLITTDPLRAIRRAAYDRGVQIMIGETGGEGSICLLQHYYLETVFSRAILADNVTKREFVQLVQEHVYDYLKCVAGTRHNGENYSQDNSIAGQIPVALNAFSTVLTVAALPYASTSKATTSYWVIGSPCSGVKMFLVPVCSTIQVDEIRQRQEDASVSTHVYDPSVIEAAVHEYRPWPDSNASFRDQFLHFCGALYTRVKSEQLARWLARRGTTVWRYEFSYRPQCSPHPRFMGPAHGDEVLFVFGLLEEEATGLETQLEQRVLTSWANFAKTGDPNMNSSLAWKQFTDGAKHIMVFSVPHNSMKTTDFLSRDLDFWNLMVPGLLRHTQRALLHGRATGRDHGSRPGTCSSGTSVGLIIITLVLSTALLLISYYLCHSVRNSSKGLLTQDHTAQH</sequence>
<gene>
    <name evidence="7" type="ORF">TBIB3V08_LOCUS10062</name>
</gene>
<dbReference type="GO" id="GO:0006581">
    <property type="term" value="P:acetylcholine catabolic process"/>
    <property type="evidence" value="ECO:0007669"/>
    <property type="project" value="TreeGrafter"/>
</dbReference>
<dbReference type="AlphaFoldDB" id="A0A7R9I4U9"/>
<evidence type="ECO:0000256" key="4">
    <source>
        <dbReference type="ARBA" id="ARBA00023180"/>
    </source>
</evidence>
<feature type="transmembrane region" description="Helical" evidence="5">
    <location>
        <begin position="555"/>
        <end position="576"/>
    </location>
</feature>
<dbReference type="InterPro" id="IPR050654">
    <property type="entry name" value="AChE-related_enzymes"/>
</dbReference>
<dbReference type="InterPro" id="IPR002018">
    <property type="entry name" value="CarbesteraseB"/>
</dbReference>
<organism evidence="7">
    <name type="scientific">Timema bartmani</name>
    <dbReference type="NCBI Taxonomy" id="61472"/>
    <lineage>
        <taxon>Eukaryota</taxon>
        <taxon>Metazoa</taxon>
        <taxon>Ecdysozoa</taxon>
        <taxon>Arthropoda</taxon>
        <taxon>Hexapoda</taxon>
        <taxon>Insecta</taxon>
        <taxon>Pterygota</taxon>
        <taxon>Neoptera</taxon>
        <taxon>Polyneoptera</taxon>
        <taxon>Phasmatodea</taxon>
        <taxon>Timematodea</taxon>
        <taxon>Timematoidea</taxon>
        <taxon>Timematidae</taxon>
        <taxon>Timema</taxon>
    </lineage>
</organism>
<dbReference type="Gene3D" id="3.40.50.1820">
    <property type="entry name" value="alpha/beta hydrolase"/>
    <property type="match status" value="2"/>
</dbReference>
<dbReference type="GO" id="GO:0019695">
    <property type="term" value="P:choline metabolic process"/>
    <property type="evidence" value="ECO:0007669"/>
    <property type="project" value="TreeGrafter"/>
</dbReference>
<dbReference type="SUPFAM" id="SSF53474">
    <property type="entry name" value="alpha/beta-Hydrolases"/>
    <property type="match status" value="1"/>
</dbReference>
<dbReference type="PANTHER" id="PTHR43918:SF4">
    <property type="entry name" value="CARBOXYLIC ESTER HYDROLASE"/>
    <property type="match status" value="1"/>
</dbReference>
<accession>A0A7R9I4U9</accession>
<dbReference type="Pfam" id="PF00135">
    <property type="entry name" value="COesterase"/>
    <property type="match status" value="2"/>
</dbReference>